<protein>
    <submittedName>
        <fullName evidence="2">Uncharacterized protein</fullName>
    </submittedName>
</protein>
<dbReference type="EMBL" id="CACSLK010032525">
    <property type="protein sequence ID" value="CAA0840392.1"/>
    <property type="molecule type" value="Genomic_DNA"/>
</dbReference>
<feature type="region of interest" description="Disordered" evidence="1">
    <location>
        <begin position="1"/>
        <end position="25"/>
    </location>
</feature>
<reference evidence="2" key="1">
    <citation type="submission" date="2019-12" db="EMBL/GenBank/DDBJ databases">
        <authorList>
            <person name="Scholes J."/>
        </authorList>
    </citation>
    <scope>NUCLEOTIDE SEQUENCE</scope>
</reference>
<dbReference type="OrthoDB" id="928929at2759"/>
<name>A0A9N7NQ03_STRHE</name>
<gene>
    <name evidence="2" type="ORF">SHERM_00473</name>
</gene>
<organism evidence="2 3">
    <name type="scientific">Striga hermonthica</name>
    <name type="common">Purple witchweed</name>
    <name type="synonym">Buchnera hermonthica</name>
    <dbReference type="NCBI Taxonomy" id="68872"/>
    <lineage>
        <taxon>Eukaryota</taxon>
        <taxon>Viridiplantae</taxon>
        <taxon>Streptophyta</taxon>
        <taxon>Embryophyta</taxon>
        <taxon>Tracheophyta</taxon>
        <taxon>Spermatophyta</taxon>
        <taxon>Magnoliopsida</taxon>
        <taxon>eudicotyledons</taxon>
        <taxon>Gunneridae</taxon>
        <taxon>Pentapetalae</taxon>
        <taxon>asterids</taxon>
        <taxon>lamiids</taxon>
        <taxon>Lamiales</taxon>
        <taxon>Orobanchaceae</taxon>
        <taxon>Buchnereae</taxon>
        <taxon>Striga</taxon>
    </lineage>
</organism>
<feature type="compositionally biased region" description="Low complexity" evidence="1">
    <location>
        <begin position="11"/>
        <end position="24"/>
    </location>
</feature>
<feature type="compositionally biased region" description="Basic and acidic residues" evidence="1">
    <location>
        <begin position="1"/>
        <end position="10"/>
    </location>
</feature>
<dbReference type="Proteomes" id="UP001153555">
    <property type="component" value="Unassembled WGS sequence"/>
</dbReference>
<keyword evidence="3" id="KW-1185">Reference proteome</keyword>
<feature type="non-terminal residue" evidence="2">
    <location>
        <position position="1"/>
    </location>
</feature>
<sequence>HRGHTSRDGQSRSAAQSARRQAVAPPAPDYAVLFQNPEFVRGFAALMAQTLHHSHDPREPAKPTGRQDGGRTTSHATSQPRDRMSQPPPEQNTRRTDAGRNPPMLPQEKTAESQSGHLRRTPPREQHRHPSNPTQTDLRQHIEQNRARQESSELETLRRRIAELESRQRAPEDPPRRASTSAQV</sequence>
<comment type="caution">
    <text evidence="2">The sequence shown here is derived from an EMBL/GenBank/DDBJ whole genome shotgun (WGS) entry which is preliminary data.</text>
</comment>
<evidence type="ECO:0000256" key="1">
    <source>
        <dbReference type="SAM" id="MobiDB-lite"/>
    </source>
</evidence>
<accession>A0A9N7NQ03</accession>
<evidence type="ECO:0000313" key="3">
    <source>
        <dbReference type="Proteomes" id="UP001153555"/>
    </source>
</evidence>
<feature type="compositionally biased region" description="Basic and acidic residues" evidence="1">
    <location>
        <begin position="138"/>
        <end position="176"/>
    </location>
</feature>
<proteinExistence type="predicted"/>
<feature type="compositionally biased region" description="Basic residues" evidence="1">
    <location>
        <begin position="117"/>
        <end position="130"/>
    </location>
</feature>
<dbReference type="AlphaFoldDB" id="A0A9N7NQ03"/>
<feature type="compositionally biased region" description="Polar residues" evidence="1">
    <location>
        <begin position="70"/>
        <end position="79"/>
    </location>
</feature>
<evidence type="ECO:0000313" key="2">
    <source>
        <dbReference type="EMBL" id="CAA0840392.1"/>
    </source>
</evidence>
<feature type="non-terminal residue" evidence="2">
    <location>
        <position position="184"/>
    </location>
</feature>
<feature type="region of interest" description="Disordered" evidence="1">
    <location>
        <begin position="50"/>
        <end position="184"/>
    </location>
</feature>